<evidence type="ECO:0000256" key="8">
    <source>
        <dbReference type="ARBA" id="ARBA00061012"/>
    </source>
</evidence>
<dbReference type="Gene3D" id="3.20.20.70">
    <property type="entry name" value="Aldolase class I"/>
    <property type="match status" value="1"/>
</dbReference>
<evidence type="ECO:0000256" key="9">
    <source>
        <dbReference type="HAMAP-Rule" id="MF_01200"/>
    </source>
</evidence>
<evidence type="ECO:0000313" key="15">
    <source>
        <dbReference type="Proteomes" id="UP000297646"/>
    </source>
</evidence>
<reference evidence="14 15" key="1">
    <citation type="submission" date="2018-03" db="EMBL/GenBank/DDBJ databases">
        <title>Genome sequencing of Weissella confusa isolates.</title>
        <authorList>
            <person name="Kajala I."/>
            <person name="Baruah R."/>
            <person name="Bergsveinson J."/>
            <person name="Juvonen R."/>
            <person name="Ziola B."/>
        </authorList>
    </citation>
    <scope>NUCLEOTIDE SEQUENCE [LARGE SCALE GENOMIC DNA]</scope>
    <source>
        <strain evidence="14 15">VTT E-062653</strain>
    </source>
</reference>
<comment type="subunit">
    <text evidence="3 9">Homodimer.</text>
</comment>
<feature type="binding site" evidence="9 11">
    <location>
        <position position="10"/>
    </location>
    <ligand>
        <name>substrate</name>
    </ligand>
</feature>
<feature type="binding site" evidence="9 11">
    <location>
        <position position="216"/>
    </location>
    <ligand>
        <name>substrate</name>
    </ligand>
</feature>
<dbReference type="NCBIfam" id="TIGR01740">
    <property type="entry name" value="pyrF"/>
    <property type="match status" value="1"/>
</dbReference>
<evidence type="ECO:0000256" key="5">
    <source>
        <dbReference type="ARBA" id="ARBA00022975"/>
    </source>
</evidence>
<dbReference type="OrthoDB" id="9806203at2"/>
<feature type="binding site" evidence="9">
    <location>
        <begin position="60"/>
        <end position="69"/>
    </location>
    <ligand>
        <name>substrate</name>
    </ligand>
</feature>
<keyword evidence="4 9" id="KW-0210">Decarboxylase</keyword>
<comment type="similarity">
    <text evidence="8 9">Belongs to the OMP decarboxylase family. Type 1 subfamily.</text>
</comment>
<keyword evidence="5 9" id="KW-0665">Pyrimidine biosynthesis</keyword>
<comment type="catalytic activity">
    <reaction evidence="7 9 12">
        <text>orotidine 5'-phosphate + H(+) = UMP + CO2</text>
        <dbReference type="Rhea" id="RHEA:11596"/>
        <dbReference type="ChEBI" id="CHEBI:15378"/>
        <dbReference type="ChEBI" id="CHEBI:16526"/>
        <dbReference type="ChEBI" id="CHEBI:57538"/>
        <dbReference type="ChEBI" id="CHEBI:57865"/>
        <dbReference type="EC" id="4.1.1.23"/>
    </reaction>
</comment>
<dbReference type="EC" id="4.1.1.23" evidence="9"/>
<evidence type="ECO:0000313" key="14">
    <source>
        <dbReference type="EMBL" id="TGE71685.1"/>
    </source>
</evidence>
<dbReference type="GO" id="GO:0005829">
    <property type="term" value="C:cytosol"/>
    <property type="evidence" value="ECO:0007669"/>
    <property type="project" value="TreeGrafter"/>
</dbReference>
<dbReference type="InterPro" id="IPR047596">
    <property type="entry name" value="OMPdecase_bac"/>
</dbReference>
<sequence>MTKPVFIALDFPDAQTMWTFLDRFPANVRPAVKVGMELFYREGPALVTALKEQGFTVFLDLKLYDIPNTVQQAAKNVARLGVDYLTVHAAGGVRMLQAAKNGAQEGADAAGVMAPKLLAITQLTSFSEEEMQTTQLVTVSMRDSVIHLAQLAAEAGVAGTISSAFESADIHANTPAGFLSITPGIRLAGDAVGDQSRVVTPARAAEMGADGIVVGRSITQATDPVAAYQLIETEFNA</sequence>
<comment type="caution">
    <text evidence="14">The sequence shown here is derived from an EMBL/GenBank/DDBJ whole genome shotgun (WGS) entry which is preliminary data.</text>
</comment>
<dbReference type="GO" id="GO:0004590">
    <property type="term" value="F:orotidine-5'-phosphate decarboxylase activity"/>
    <property type="evidence" value="ECO:0007669"/>
    <property type="project" value="UniProtKB-UniRule"/>
</dbReference>
<dbReference type="GO" id="GO:0006207">
    <property type="term" value="P:'de novo' pyrimidine nucleobase biosynthetic process"/>
    <property type="evidence" value="ECO:0007669"/>
    <property type="project" value="InterPro"/>
</dbReference>
<dbReference type="AlphaFoldDB" id="A0A4Z0RWL5"/>
<protein>
    <recommendedName>
        <fullName evidence="9">Orotidine 5'-phosphate decarboxylase</fullName>
        <ecNumber evidence="9">4.1.1.23</ecNumber>
    </recommendedName>
    <alternativeName>
        <fullName evidence="9">OMP decarboxylase</fullName>
        <shortName evidence="9">OMPDCase</shortName>
        <shortName evidence="9">OMPdecase</shortName>
    </alternativeName>
</protein>
<dbReference type="PANTHER" id="PTHR32119:SF2">
    <property type="entry name" value="OROTIDINE 5'-PHOSPHATE DECARBOXYLASE"/>
    <property type="match status" value="1"/>
</dbReference>
<evidence type="ECO:0000256" key="7">
    <source>
        <dbReference type="ARBA" id="ARBA00049157"/>
    </source>
</evidence>
<feature type="binding site" evidence="9 11">
    <location>
        <position position="33"/>
    </location>
    <ligand>
        <name>substrate</name>
    </ligand>
</feature>
<dbReference type="Pfam" id="PF00215">
    <property type="entry name" value="OMPdecase"/>
    <property type="match status" value="1"/>
</dbReference>
<evidence type="ECO:0000256" key="3">
    <source>
        <dbReference type="ARBA" id="ARBA00011738"/>
    </source>
</evidence>
<dbReference type="InterPro" id="IPR018089">
    <property type="entry name" value="OMPdecase_AS"/>
</dbReference>
<evidence type="ECO:0000256" key="12">
    <source>
        <dbReference type="RuleBase" id="RU000512"/>
    </source>
</evidence>
<dbReference type="GO" id="GO:0044205">
    <property type="term" value="P:'de novo' UMP biosynthetic process"/>
    <property type="evidence" value="ECO:0007669"/>
    <property type="project" value="UniProtKB-UniRule"/>
</dbReference>
<gene>
    <name evidence="9" type="primary">pyrF</name>
    <name evidence="14" type="ORF">C6P11_08145</name>
</gene>
<dbReference type="Proteomes" id="UP000297646">
    <property type="component" value="Unassembled WGS sequence"/>
</dbReference>
<feature type="active site" description="For OMPdecase activity" evidence="10">
    <location>
        <position position="62"/>
    </location>
</feature>
<name>A0A4Z0RWL5_WEICO</name>
<evidence type="ECO:0000259" key="13">
    <source>
        <dbReference type="SMART" id="SM00934"/>
    </source>
</evidence>
<feature type="active site" description="For OMPdecase activity" evidence="10">
    <location>
        <position position="60"/>
    </location>
</feature>
<evidence type="ECO:0000256" key="4">
    <source>
        <dbReference type="ARBA" id="ARBA00022793"/>
    </source>
</evidence>
<dbReference type="NCBIfam" id="NF001273">
    <property type="entry name" value="PRK00230.1"/>
    <property type="match status" value="1"/>
</dbReference>
<feature type="binding site" evidence="9 11">
    <location>
        <position position="124"/>
    </location>
    <ligand>
        <name>substrate</name>
    </ligand>
</feature>
<dbReference type="PANTHER" id="PTHR32119">
    <property type="entry name" value="OROTIDINE 5'-PHOSPHATE DECARBOXYLASE"/>
    <property type="match status" value="1"/>
</dbReference>
<dbReference type="SMART" id="SM00934">
    <property type="entry name" value="OMPdecase"/>
    <property type="match status" value="1"/>
</dbReference>
<feature type="domain" description="Orotidine 5'-phosphate decarboxylase" evidence="13">
    <location>
        <begin position="4"/>
        <end position="231"/>
    </location>
</feature>
<dbReference type="FunFam" id="3.20.20.70:FF:000015">
    <property type="entry name" value="Orotidine 5'-phosphate decarboxylase"/>
    <property type="match status" value="1"/>
</dbReference>
<comment type="function">
    <text evidence="1 9">Catalyzes the decarboxylation of orotidine 5'-monophosphate (OMP) to uridine 5'-monophosphate (UMP).</text>
</comment>
<dbReference type="UniPathway" id="UPA00070">
    <property type="reaction ID" value="UER00120"/>
</dbReference>
<feature type="active site" description="For OMPdecase activity" evidence="10">
    <location>
        <position position="65"/>
    </location>
</feature>
<evidence type="ECO:0000256" key="6">
    <source>
        <dbReference type="ARBA" id="ARBA00023239"/>
    </source>
</evidence>
<dbReference type="InterPro" id="IPR001754">
    <property type="entry name" value="OMPdeCOase_dom"/>
</dbReference>
<proteinExistence type="inferred from homology"/>
<evidence type="ECO:0000256" key="11">
    <source>
        <dbReference type="PIRSR" id="PIRSR614732-2"/>
    </source>
</evidence>
<dbReference type="EMBL" id="PVSN01000056">
    <property type="protein sequence ID" value="TGE71685.1"/>
    <property type="molecule type" value="Genomic_DNA"/>
</dbReference>
<dbReference type="HAMAP" id="MF_01200_B">
    <property type="entry name" value="OMPdecase_type1_B"/>
    <property type="match status" value="1"/>
</dbReference>
<feature type="binding site" evidence="9 11">
    <location>
        <position position="186"/>
    </location>
    <ligand>
        <name>substrate</name>
    </ligand>
</feature>
<dbReference type="SUPFAM" id="SSF51366">
    <property type="entry name" value="Ribulose-phoshate binding barrel"/>
    <property type="match status" value="1"/>
</dbReference>
<dbReference type="InterPro" id="IPR011060">
    <property type="entry name" value="RibuloseP-bd_barrel"/>
</dbReference>
<feature type="binding site" evidence="9 11">
    <location>
        <position position="215"/>
    </location>
    <ligand>
        <name>substrate</name>
    </ligand>
</feature>
<organism evidence="14 15">
    <name type="scientific">Weissella confusa</name>
    <name type="common">Lactobacillus confusus</name>
    <dbReference type="NCBI Taxonomy" id="1583"/>
    <lineage>
        <taxon>Bacteria</taxon>
        <taxon>Bacillati</taxon>
        <taxon>Bacillota</taxon>
        <taxon>Bacilli</taxon>
        <taxon>Lactobacillales</taxon>
        <taxon>Lactobacillaceae</taxon>
        <taxon>Weissella</taxon>
    </lineage>
</organism>
<dbReference type="RefSeq" id="WP_135520192.1">
    <property type="nucleotide sequence ID" value="NZ_PVSN01000056.1"/>
</dbReference>
<dbReference type="InterPro" id="IPR014732">
    <property type="entry name" value="OMPdecase"/>
</dbReference>
<accession>A0A4Z0RWL5</accession>
<evidence type="ECO:0000256" key="2">
    <source>
        <dbReference type="ARBA" id="ARBA00004861"/>
    </source>
</evidence>
<evidence type="ECO:0000256" key="1">
    <source>
        <dbReference type="ARBA" id="ARBA00002356"/>
    </source>
</evidence>
<dbReference type="CDD" id="cd04725">
    <property type="entry name" value="OMP_decarboxylase_like"/>
    <property type="match status" value="1"/>
</dbReference>
<dbReference type="PROSITE" id="PS00156">
    <property type="entry name" value="OMPDECASE"/>
    <property type="match status" value="1"/>
</dbReference>
<dbReference type="InterPro" id="IPR013785">
    <property type="entry name" value="Aldolase_TIM"/>
</dbReference>
<feature type="active site" description="Proton donor" evidence="9">
    <location>
        <position position="62"/>
    </location>
</feature>
<feature type="binding site" evidence="9 11">
    <location>
        <position position="195"/>
    </location>
    <ligand>
        <name>substrate</name>
    </ligand>
</feature>
<evidence type="ECO:0000256" key="10">
    <source>
        <dbReference type="PIRSR" id="PIRSR614732-1"/>
    </source>
</evidence>
<keyword evidence="6 9" id="KW-0456">Lyase</keyword>
<comment type="pathway">
    <text evidence="2 9 12">Pyrimidine metabolism; UMP biosynthesis via de novo pathway; UMP from orotate: step 2/2.</text>
</comment>